<comment type="caution">
    <text evidence="3">The sequence shown here is derived from an EMBL/GenBank/DDBJ whole genome shotgun (WGS) entry which is preliminary data.</text>
</comment>
<dbReference type="KEGG" id="ota:OT_ostta18g00260"/>
<name>A0A096P9Q3_OSTTA</name>
<dbReference type="Gene3D" id="3.10.310.10">
    <property type="entry name" value="Diaminopimelate Epimerase, Chain A, domain 1"/>
    <property type="match status" value="2"/>
</dbReference>
<dbReference type="GO" id="GO:0016853">
    <property type="term" value="F:isomerase activity"/>
    <property type="evidence" value="ECO:0007669"/>
    <property type="project" value="UniProtKB-KW"/>
</dbReference>
<comment type="similarity">
    <text evidence="1">Belongs to the PhzF family.</text>
</comment>
<sequence length="350" mass="37939">MTDAYVLRSAFAVGDDPRTGNPAAVCVVHRNRPGDDDVDAFDDFFNVHSEASVRYQALATELDLSETAFAIREKPLSSDDNSNSMAEYRIRWFTPTQEIGLCGHASMATASRALEFESASRPGISFTYRDGEITIERDANDPSRFIMEMDASAPRSFEGSDVALATIRDAFESSSAFASDEDDIESSLANTEFTVRRNSIGDTFLVIQSSRSDDASACDSVARAYLRLPKPSLENIALVGGRGVCVVVPRTPAGLDIPLSASGARPEYCVRWFGPLVGIEEDPVTGSACCGVAPLLDEIAPPLEPSRDGFRFGYQHSRRGGHVWCAVTRSSGRDRVRVAGRCVSSTRRGV</sequence>
<dbReference type="GeneID" id="34946534"/>
<reference evidence="4" key="1">
    <citation type="journal article" date="2006" name="Proc. Natl. Acad. Sci. U.S.A.">
        <title>Genome analysis of the smallest free-living eukaryote Ostreococcus tauri unveils many unique features.</title>
        <authorList>
            <person name="Derelle E."/>
            <person name="Ferraz C."/>
            <person name="Rombauts S."/>
            <person name="Rouze P."/>
            <person name="Worden A.Z."/>
            <person name="Robbens S."/>
            <person name="Partensky F."/>
            <person name="Degroeve S."/>
            <person name="Echeynie S."/>
            <person name="Cooke R."/>
            <person name="Saeys Y."/>
            <person name="Wuyts J."/>
            <person name="Jabbari K."/>
            <person name="Bowler C."/>
            <person name="Panaud O."/>
            <person name="Piegu B."/>
            <person name="Ball S.G."/>
            <person name="Ral J.-P."/>
            <person name="Bouget F.-Y."/>
            <person name="Piganeau G."/>
            <person name="De Baets B."/>
            <person name="Picard A."/>
            <person name="Delseny M."/>
            <person name="Demaille J."/>
            <person name="Van de Peer Y."/>
            <person name="Moreau H."/>
        </authorList>
    </citation>
    <scope>NUCLEOTIDE SEQUENCE [LARGE SCALE GENOMIC DNA]</scope>
    <source>
        <strain evidence="4">OTTH 0595 / CCAP 157/2 / RCC745</strain>
    </source>
</reference>
<reference evidence="3 4" key="2">
    <citation type="journal article" date="2014" name="BMC Genomics">
        <title>An improved genome of the model marine alga Ostreococcus tauri unfolds by assessing Illumina de novo assemblies.</title>
        <authorList>
            <person name="Blanc-Mathieu R."/>
            <person name="Verhelst B."/>
            <person name="Derelle E."/>
            <person name="Rombauts S."/>
            <person name="Bouget F.Y."/>
            <person name="Carre I."/>
            <person name="Chateau A."/>
            <person name="Eyre-Walker A."/>
            <person name="Grimsley N."/>
            <person name="Moreau H."/>
            <person name="Piegu B."/>
            <person name="Rivals E."/>
            <person name="Schackwitz W."/>
            <person name="Van de Peer Y."/>
            <person name="Piganeau G."/>
        </authorList>
    </citation>
    <scope>NUCLEOTIDE SEQUENCE [LARGE SCALE GENOMIC DNA]</scope>
    <source>
        <strain evidence="4">OTTH 0595 / CCAP 157/2 / RCC745</strain>
    </source>
</reference>
<dbReference type="InterPro" id="IPR003719">
    <property type="entry name" value="Phenazine_PhzF-like"/>
</dbReference>
<keyword evidence="4" id="KW-1185">Reference proteome</keyword>
<evidence type="ECO:0000256" key="1">
    <source>
        <dbReference type="ARBA" id="ARBA00008270"/>
    </source>
</evidence>
<evidence type="ECO:0000313" key="3">
    <source>
        <dbReference type="EMBL" id="CEG00676.1"/>
    </source>
</evidence>
<dbReference type="OrthoDB" id="498910at2759"/>
<evidence type="ECO:0000313" key="4">
    <source>
        <dbReference type="Proteomes" id="UP000009170"/>
    </source>
</evidence>
<dbReference type="EMBL" id="CAID01000018">
    <property type="protein sequence ID" value="CEG00676.1"/>
    <property type="molecule type" value="Genomic_DNA"/>
</dbReference>
<dbReference type="GO" id="GO:0005737">
    <property type="term" value="C:cytoplasm"/>
    <property type="evidence" value="ECO:0007669"/>
    <property type="project" value="TreeGrafter"/>
</dbReference>
<dbReference type="AlphaFoldDB" id="A0A096P9Q3"/>
<dbReference type="Pfam" id="PF02567">
    <property type="entry name" value="PhzC-PhzF"/>
    <property type="match status" value="1"/>
</dbReference>
<dbReference type="SUPFAM" id="SSF54506">
    <property type="entry name" value="Diaminopimelate epimerase-like"/>
    <property type="match status" value="1"/>
</dbReference>
<dbReference type="FunCoup" id="A0A096P9Q3">
    <property type="interactions" value="384"/>
</dbReference>
<organism evidence="3 4">
    <name type="scientific">Ostreococcus tauri</name>
    <name type="common">Marine green alga</name>
    <dbReference type="NCBI Taxonomy" id="70448"/>
    <lineage>
        <taxon>Eukaryota</taxon>
        <taxon>Viridiplantae</taxon>
        <taxon>Chlorophyta</taxon>
        <taxon>Mamiellophyceae</taxon>
        <taxon>Mamiellales</taxon>
        <taxon>Bathycoccaceae</taxon>
        <taxon>Ostreococcus</taxon>
    </lineage>
</organism>
<dbReference type="InParanoid" id="A0A096P9Q3"/>
<evidence type="ECO:0000256" key="2">
    <source>
        <dbReference type="ARBA" id="ARBA00023235"/>
    </source>
</evidence>
<dbReference type="STRING" id="70448.A0A096P9Q3"/>
<dbReference type="RefSeq" id="XP_022840516.1">
    <property type="nucleotide sequence ID" value="XM_022982827.1"/>
</dbReference>
<protein>
    <submittedName>
        <fullName evidence="3">Phenazine biosynthesis PhzF protein</fullName>
    </submittedName>
</protein>
<dbReference type="Proteomes" id="UP000009170">
    <property type="component" value="Unassembled WGS sequence"/>
</dbReference>
<accession>A0A096P9Q3</accession>
<proteinExistence type="inferred from homology"/>
<gene>
    <name evidence="3" type="ORF">OT_ostta18g00260</name>
</gene>
<dbReference type="PANTHER" id="PTHR13774:SF17">
    <property type="entry name" value="PHENAZINE BIOSYNTHESIS-LIKE DOMAIN-CONTAINING PROTEIN"/>
    <property type="match status" value="1"/>
</dbReference>
<dbReference type="PANTHER" id="PTHR13774">
    <property type="entry name" value="PHENAZINE BIOSYNTHESIS PROTEIN"/>
    <property type="match status" value="1"/>
</dbReference>
<keyword evidence="2" id="KW-0413">Isomerase</keyword>